<evidence type="ECO:0000256" key="1">
    <source>
        <dbReference type="ARBA" id="ARBA00004241"/>
    </source>
</evidence>
<dbReference type="Gene3D" id="1.10.530.10">
    <property type="match status" value="1"/>
</dbReference>
<dbReference type="AlphaFoldDB" id="A0A329PRL9"/>
<dbReference type="EMBL" id="QMHM01000023">
    <property type="protein sequence ID" value="RAV77515.1"/>
    <property type="molecule type" value="Genomic_DNA"/>
</dbReference>
<dbReference type="PROSITE" id="PS50911">
    <property type="entry name" value="CHAP"/>
    <property type="match status" value="1"/>
</dbReference>
<dbReference type="InterPro" id="IPR007921">
    <property type="entry name" value="CHAP_dom"/>
</dbReference>
<evidence type="ECO:0000313" key="3">
    <source>
        <dbReference type="Proteomes" id="UP000251923"/>
    </source>
</evidence>
<proteinExistence type="predicted"/>
<organism evidence="2 3">
    <name type="scientific">Aerococcus urinae</name>
    <dbReference type="NCBI Taxonomy" id="1376"/>
    <lineage>
        <taxon>Bacteria</taxon>
        <taxon>Bacillati</taxon>
        <taxon>Bacillota</taxon>
        <taxon>Bacilli</taxon>
        <taxon>Lactobacillales</taxon>
        <taxon>Aerococcaceae</taxon>
        <taxon>Aerococcus</taxon>
    </lineage>
</organism>
<sequence length="414" mass="44564">MENTSSQKITRTRRFIQVIKNRVKRQAGLFAIIAASIIVVGVFSVSVVSTIADSIAQSQRREISLWDLSGSNLTPQVLKWQDAMSKEMSKQGIDQKWLFVLLGIMQVESGGHSDRVPDIMQASESLGLAPNSISDPYKSIEVGVKAFKNSLEYAERYGITDPKAIIFSYNTGAGFISYLSGIGESKWTIEIAERYSRDKVFPAVTGLSPSQAVKSPYNTPYSQAVGKPYYYRNGGNFHYANAVFYAIGGEQAIYQSSIPTFLSGNPDALPGAVGNSGGMMSPPAGVKLAYGPARTPGPNPYPYGQCTWYAYGRMHQIGKPIAWFPGNAGNGGQWMYTALQYGYRVEKGRPAAGTAVSFPPGLSGAGSVGHVAFVEATFSDGSILISESNMVGAGIVNYRTIGAAEASQASYIYM</sequence>
<dbReference type="Pfam" id="PF05257">
    <property type="entry name" value="CHAP"/>
    <property type="match status" value="1"/>
</dbReference>
<accession>A0A329PRL9</accession>
<gene>
    <name evidence="2" type="ORF">DBT54_08630</name>
</gene>
<dbReference type="InterPro" id="IPR038765">
    <property type="entry name" value="Papain-like_cys_pep_sf"/>
</dbReference>
<dbReference type="Gene3D" id="3.90.1720.10">
    <property type="entry name" value="endopeptidase domain like (from Nostoc punctiforme)"/>
    <property type="match status" value="1"/>
</dbReference>
<evidence type="ECO:0000313" key="2">
    <source>
        <dbReference type="EMBL" id="RAV77515.1"/>
    </source>
</evidence>
<dbReference type="SUPFAM" id="SSF53955">
    <property type="entry name" value="Lysozyme-like"/>
    <property type="match status" value="1"/>
</dbReference>
<dbReference type="InterPro" id="IPR047194">
    <property type="entry name" value="CwlT-like_lysozyme"/>
</dbReference>
<comment type="subcellular location">
    <subcellularLocation>
        <location evidence="1">Cell surface</location>
    </subcellularLocation>
</comment>
<dbReference type="CDD" id="cd16891">
    <property type="entry name" value="CwlT-like"/>
    <property type="match status" value="1"/>
</dbReference>
<dbReference type="GO" id="GO:0009986">
    <property type="term" value="C:cell surface"/>
    <property type="evidence" value="ECO:0007669"/>
    <property type="project" value="UniProtKB-SubCell"/>
</dbReference>
<dbReference type="InterPro" id="IPR023346">
    <property type="entry name" value="Lysozyme-like_dom_sf"/>
</dbReference>
<name>A0A329PRL9_9LACT</name>
<dbReference type="RefSeq" id="WP_083300453.1">
    <property type="nucleotide sequence ID" value="NZ_JASOFL010000004.1"/>
</dbReference>
<dbReference type="SUPFAM" id="SSF54001">
    <property type="entry name" value="Cysteine proteinases"/>
    <property type="match status" value="1"/>
</dbReference>
<dbReference type="Pfam" id="PF13702">
    <property type="entry name" value="Lysozyme_like"/>
    <property type="match status" value="1"/>
</dbReference>
<protein>
    <submittedName>
        <fullName evidence="2">CHAP domain-containing protein</fullName>
    </submittedName>
</protein>
<dbReference type="Proteomes" id="UP000251923">
    <property type="component" value="Unassembled WGS sequence"/>
</dbReference>
<comment type="caution">
    <text evidence="2">The sequence shown here is derived from an EMBL/GenBank/DDBJ whole genome shotgun (WGS) entry which is preliminary data.</text>
</comment>
<reference evidence="2 3" key="1">
    <citation type="submission" date="2018-04" db="EMBL/GenBank/DDBJ databases">
        <title>Aerococcus urinae genomes.</title>
        <authorList>
            <person name="Hilt E."/>
            <person name="Gilbert N.M."/>
            <person name="Thomas-White K."/>
            <person name="Putonti C."/>
            <person name="Lewis A.L."/>
            <person name="Visck K.L."/>
            <person name="Wolfe A.J."/>
        </authorList>
    </citation>
    <scope>NUCLEOTIDE SEQUENCE [LARGE SCALE GENOMIC DNA]</scope>
    <source>
        <strain evidence="2 3">UMB7480</strain>
    </source>
</reference>